<proteinExistence type="predicted"/>
<name>O71111_9CLOS</name>
<sequence length="78" mass="9224">GAALTNPSFLSFYGDRRQVPFISRNPILKDKMGMLKAYFRLKIWRLFFACLKWRQTFLSLNRTFSLKECWGICGYCTT</sequence>
<reference evidence="1" key="1">
    <citation type="journal article" date="1998" name="J. Virol. Methods">
        <title>Efficient cloning of cDNA from grapevine leafroll-associated virus 4 and demonstration of probe specificity by the viral antibody.</title>
        <authorList>
            <person name="Fazeli C.F."/>
            <person name="Habili N."/>
            <person name="Rezaian M.A."/>
        </authorList>
    </citation>
    <scope>NUCLEOTIDE SEQUENCE</scope>
    <source>
        <strain evidence="1">Australian</strain>
    </source>
</reference>
<evidence type="ECO:0000313" key="1">
    <source>
        <dbReference type="EMBL" id="AAC06198.1"/>
    </source>
</evidence>
<feature type="non-terminal residue" evidence="1">
    <location>
        <position position="1"/>
    </location>
</feature>
<organism evidence="1">
    <name type="scientific">Grapevine leafroll-associated virus 4</name>
    <dbReference type="NCBI Taxonomy" id="70177"/>
    <lineage>
        <taxon>Viruses</taxon>
        <taxon>Riboviria</taxon>
        <taxon>Orthornavirae</taxon>
        <taxon>Kitrinoviricota</taxon>
        <taxon>Alsuviricetes</taxon>
        <taxon>Martellivirales</taxon>
        <taxon>Closteroviridae</taxon>
        <taxon>Ampelovirus</taxon>
        <taxon>Ampelovirus tetravitis</taxon>
    </lineage>
</organism>
<accession>O71111</accession>
<protein>
    <submittedName>
        <fullName evidence="1">Uncharacterized protein</fullName>
    </submittedName>
</protein>
<dbReference type="EMBL" id="AF030168">
    <property type="protein sequence ID" value="AAC06198.1"/>
    <property type="molecule type" value="Genomic_RNA"/>
</dbReference>